<evidence type="ECO:0000259" key="4">
    <source>
        <dbReference type="PROSITE" id="PS50075"/>
    </source>
</evidence>
<accession>A0A117NRV7</accession>
<name>A0A117NRV7_PENFR</name>
<dbReference type="GO" id="GO:0044550">
    <property type="term" value="P:secondary metabolite biosynthetic process"/>
    <property type="evidence" value="ECO:0007669"/>
    <property type="project" value="UniProtKB-ARBA"/>
</dbReference>
<dbReference type="EMBL" id="LLXE01000013">
    <property type="protein sequence ID" value="KUM66172.1"/>
    <property type="molecule type" value="Genomic_DNA"/>
</dbReference>
<organism evidence="5 6">
    <name type="scientific">Penicillium freii</name>
    <dbReference type="NCBI Taxonomy" id="48697"/>
    <lineage>
        <taxon>Eukaryota</taxon>
        <taxon>Fungi</taxon>
        <taxon>Dikarya</taxon>
        <taxon>Ascomycota</taxon>
        <taxon>Pezizomycotina</taxon>
        <taxon>Eurotiomycetes</taxon>
        <taxon>Eurotiomycetidae</taxon>
        <taxon>Eurotiales</taxon>
        <taxon>Aspergillaceae</taxon>
        <taxon>Penicillium</taxon>
    </lineage>
</organism>
<dbReference type="InterPro" id="IPR042104">
    <property type="entry name" value="PKS_dehydratase_sf"/>
</dbReference>
<dbReference type="InterPro" id="IPR032088">
    <property type="entry name" value="SAT"/>
</dbReference>
<keyword evidence="6" id="KW-1185">Reference proteome</keyword>
<dbReference type="PROSITE" id="PS50075">
    <property type="entry name" value="CARRIER"/>
    <property type="match status" value="1"/>
</dbReference>
<keyword evidence="3" id="KW-0808">Transferase</keyword>
<keyword evidence="1" id="KW-0596">Phosphopantetheine</keyword>
<sequence length="287" mass="30894">MVVYTPPAETEEQPNFKAIYFGNEFPTDDLSNLLRRLHNHSKQRGHVVLARFLNKATRALRNEVSQLRAGLAELVPSFESVTTLAGETELCQQYRSYVKMTPTEADPSVYLGDVYVFQDGVIMGMVGGMQFRRYPRILMNRFFAAPDSLVAMSYAAASSSILAVPAPAPAPAVSQAKSTVPGVAEPLAPCPAPAPAPSTIYAPTPAALVDSDTTSGKALALIAKEGGLDLSDLVDDAAFANLGVDSLMSLVIAEKFREQLSIVVAGSFLLEYPTVGALRSWLEEYFS</sequence>
<dbReference type="SMART" id="SM00823">
    <property type="entry name" value="PKS_PP"/>
    <property type="match status" value="1"/>
</dbReference>
<dbReference type="GO" id="GO:0031177">
    <property type="term" value="F:phosphopantetheine binding"/>
    <property type="evidence" value="ECO:0007669"/>
    <property type="project" value="InterPro"/>
</dbReference>
<dbReference type="FunFam" id="1.10.1200.10:FF:000011">
    <property type="entry name" value="Sterigmatocystin biosynthesis polyketide synthase"/>
    <property type="match status" value="1"/>
</dbReference>
<dbReference type="InterPro" id="IPR009081">
    <property type="entry name" value="PP-bd_ACP"/>
</dbReference>
<evidence type="ECO:0000256" key="1">
    <source>
        <dbReference type="ARBA" id="ARBA00022450"/>
    </source>
</evidence>
<evidence type="ECO:0000313" key="5">
    <source>
        <dbReference type="EMBL" id="KUM66172.1"/>
    </source>
</evidence>
<evidence type="ECO:0000256" key="3">
    <source>
        <dbReference type="ARBA" id="ARBA00022679"/>
    </source>
</evidence>
<evidence type="ECO:0000256" key="2">
    <source>
        <dbReference type="ARBA" id="ARBA00022553"/>
    </source>
</evidence>
<dbReference type="Gene3D" id="1.10.1200.10">
    <property type="entry name" value="ACP-like"/>
    <property type="match status" value="1"/>
</dbReference>
<proteinExistence type="predicted"/>
<dbReference type="Gene3D" id="3.10.129.110">
    <property type="entry name" value="Polyketide synthase dehydratase"/>
    <property type="match status" value="1"/>
</dbReference>
<comment type="caution">
    <text evidence="5">The sequence shown here is derived from an EMBL/GenBank/DDBJ whole genome shotgun (WGS) entry which is preliminary data.</text>
</comment>
<dbReference type="AlphaFoldDB" id="A0A117NRV7"/>
<dbReference type="GO" id="GO:0016740">
    <property type="term" value="F:transferase activity"/>
    <property type="evidence" value="ECO:0007669"/>
    <property type="project" value="UniProtKB-KW"/>
</dbReference>
<protein>
    <recommendedName>
        <fullName evidence="4">Carrier domain-containing protein</fullName>
    </recommendedName>
</protein>
<gene>
    <name evidence="5" type="ORF">ACN42_g920</name>
</gene>
<dbReference type="InterPro" id="IPR020806">
    <property type="entry name" value="PKS_PP-bd"/>
</dbReference>
<dbReference type="Proteomes" id="UP000055045">
    <property type="component" value="Unassembled WGS sequence"/>
</dbReference>
<evidence type="ECO:0000313" key="6">
    <source>
        <dbReference type="Proteomes" id="UP000055045"/>
    </source>
</evidence>
<feature type="domain" description="Carrier" evidence="4">
    <location>
        <begin position="209"/>
        <end position="286"/>
    </location>
</feature>
<keyword evidence="2" id="KW-0597">Phosphoprotein</keyword>
<dbReference type="OrthoDB" id="329835at2759"/>
<dbReference type="SUPFAM" id="SSF47336">
    <property type="entry name" value="ACP-like"/>
    <property type="match status" value="1"/>
</dbReference>
<dbReference type="InterPro" id="IPR036736">
    <property type="entry name" value="ACP-like_sf"/>
</dbReference>
<reference evidence="5 6" key="1">
    <citation type="submission" date="2015-10" db="EMBL/GenBank/DDBJ databases">
        <title>Genome sequencing of Penicillium freii.</title>
        <authorList>
            <person name="Nguyen H.D."/>
            <person name="Visagie C.M."/>
            <person name="Seifert K.A."/>
        </authorList>
    </citation>
    <scope>NUCLEOTIDE SEQUENCE [LARGE SCALE GENOMIC DNA]</scope>
    <source>
        <strain evidence="5 6">DAOM 242723</strain>
    </source>
</reference>
<dbReference type="Pfam" id="PF16073">
    <property type="entry name" value="SAT"/>
    <property type="match status" value="1"/>
</dbReference>
<dbReference type="STRING" id="48697.A0A117NRV7"/>
<dbReference type="Pfam" id="PF00550">
    <property type="entry name" value="PP-binding"/>
    <property type="match status" value="1"/>
</dbReference>